<evidence type="ECO:0000256" key="1">
    <source>
        <dbReference type="ARBA" id="ARBA00005490"/>
    </source>
</evidence>
<keyword evidence="10" id="KW-0418">Kinase</keyword>
<feature type="compositionally biased region" description="Basic and acidic residues" evidence="14">
    <location>
        <begin position="375"/>
        <end position="446"/>
    </location>
</feature>
<feature type="compositionally biased region" description="Basic and acidic residues" evidence="14">
    <location>
        <begin position="484"/>
        <end position="578"/>
    </location>
</feature>
<dbReference type="OrthoDB" id="10047816at2759"/>
<feature type="compositionally biased region" description="Basic and acidic residues" evidence="14">
    <location>
        <begin position="907"/>
        <end position="921"/>
    </location>
</feature>
<dbReference type="GO" id="GO:0008270">
    <property type="term" value="F:zinc ion binding"/>
    <property type="evidence" value="ECO:0007669"/>
    <property type="project" value="UniProtKB-KW"/>
</dbReference>
<feature type="binding site" evidence="13">
    <location>
        <position position="1229"/>
    </location>
    <ligand>
        <name>ATP</name>
        <dbReference type="ChEBI" id="CHEBI:30616"/>
    </ligand>
</feature>
<evidence type="ECO:0000256" key="4">
    <source>
        <dbReference type="ARBA" id="ARBA00022553"/>
    </source>
</evidence>
<feature type="compositionally biased region" description="Basic and acidic residues" evidence="14">
    <location>
        <begin position="629"/>
        <end position="641"/>
    </location>
</feature>
<feature type="compositionally biased region" description="Basic and acidic residues" evidence="14">
    <location>
        <begin position="594"/>
        <end position="617"/>
    </location>
</feature>
<evidence type="ECO:0000256" key="12">
    <source>
        <dbReference type="ARBA" id="ARBA00022840"/>
    </source>
</evidence>
<dbReference type="InterPro" id="IPR011009">
    <property type="entry name" value="Kinase-like_dom_sf"/>
</dbReference>
<feature type="compositionally biased region" description="Basic and acidic residues" evidence="14">
    <location>
        <begin position="216"/>
        <end position="290"/>
    </location>
</feature>
<evidence type="ECO:0000256" key="7">
    <source>
        <dbReference type="ARBA" id="ARBA00022737"/>
    </source>
</evidence>
<keyword evidence="7" id="KW-0677">Repeat</keyword>
<feature type="domain" description="Protein kinase" evidence="15">
    <location>
        <begin position="1200"/>
        <end position="1458"/>
    </location>
</feature>
<evidence type="ECO:0000256" key="11">
    <source>
        <dbReference type="ARBA" id="ARBA00022833"/>
    </source>
</evidence>
<feature type="compositionally biased region" description="Basic and acidic residues" evidence="14">
    <location>
        <begin position="125"/>
        <end position="143"/>
    </location>
</feature>
<evidence type="ECO:0000256" key="13">
    <source>
        <dbReference type="PROSITE-ProRule" id="PRU10141"/>
    </source>
</evidence>
<feature type="region of interest" description="Disordered" evidence="14">
    <location>
        <begin position="58"/>
        <end position="89"/>
    </location>
</feature>
<feature type="compositionally biased region" description="Basic and acidic residues" evidence="14">
    <location>
        <begin position="781"/>
        <end position="806"/>
    </location>
</feature>
<dbReference type="EC" id="2.7.11.13" evidence="2"/>
<dbReference type="Gene3D" id="1.10.510.10">
    <property type="entry name" value="Transferase(Phosphotransferase) domain 1"/>
    <property type="match status" value="1"/>
</dbReference>
<sequence>MLYQPYYSLFHPPPVMYRYRGQYSTSDVASARVRALGLGKSPGAHLVEKFTIRDKKEDFIRGGGTGTGNGRPARFINTSRDTGGDEEDSVVVRGCVANRECRGSEDGAERDGATPPATDEDDDKADLGQDETKQIEKDSDRQKSSTWEEPSGTKEVEEPHKKPDSESKEIEEVDIKLRTCLTKKKDECKILPDKPEDNPNEDSPKTNIEPTVPSDKPSKQEDKPKSDLPKTKVEPKGLPDKSEDKPQPDLTKEKVELKGLSGKQEDKPKPHLPETKVEHKGLPGKPEGKLKPYLPKRKVKPKGLPGKEEDSPKSDLSKTKDEAKGLTDIAVDNPIPDLPKTKGETNRLTGKPEDNPIPDLLNTKEYKIPKGLSNKPEDKPDSPKIKVRPKELPDRPEYKLKPDFPKTKEERNGLFGKKEDELKRDLTETKEEGKGLFGKKEDRPKQDLPNIKLEPKGLRGKQENTPKPDLPQPKLEPKGLSWKQGDKAKPDLPKTKVEPKGLPDKSEDKPKSDLPKPKVEPKGLPDKSEDKPKSDLPKPKVEHKGLSGKQEDKPKPDLPKTKGEPKGLPDLPKPKVEPKGLSGKQEDNPNPDLPKTKVEPKGLPDKSEDKSKPDLPKPKIVLKGLSGKQQDKPKPDLSESKLKHKGLSGTQENKPKEDLAKPKVELKGLTDKQEYKPKSDLFKTKIEPKGLSSKQEDKPKPDLLKAKEEPKGLPDKSEDKSKPGLSDAKLKPKGLSGTQEDKPKEDLPKPKVELKGLTGKQEDKPKSALPKTKVELNGLSDKPEDKPKLNLSKIEVEPKGLLDKPKSYLPNTKVEPKGLLGKQEDRVTKPDLPKTEGETKVLPDKPENKPKPAESKVDQLKIKEGSKGLLGKEEGKDKPDLSNTKKGEELNGLVSKPKKKPEFGLSLKKEEVGSLSDKDPLGHLGNEGFRPKLFKCTTHEDLTDPSKYDSDANNNDWEEVEVEEYDMEAEAVVKKKKVIVKKTGTQVKVTPLEAKPPKGGEMEVSIPGELMRQISKKRLSLVDEDLCRLVERKTSITDEIIVEEAAHLDSMIRVELLDRRKSSLGFPAIPEEVKEEEKKETTAHPVQDGRRAAWKRSIKTLGGFYKPQVQEDSSSSEDEECDVNCHRKCQLLMPNLCGVNQKLMAEALSRLQLKGRASTTSEQNANSSECSDSSESTAAGRVSPPAKTLPRFRSYSINDFQFLKVLGKGSFGKVLLAELKGSECYYAVKCLKKDVVLEDDDVECTLIERKVLALATGHPYFSHLFCTFQTESHLFFVMEYLNGGDLMFHIQQSGRFDEGRARFYAAEIVSGLSFLHKWGIVYRDLKLDNVLLDFDGHVRIADFGMCKLQIYLDKTTDTFCGTPDYMAPEVIKGLKYNQCADWWSFGILLYEMLVGQSPFSGCDEDDLFWSICNTRPHMPSYLSAPAKSILSDLMQKNWTKRLGSSENGAADVMNHAFFDGFKWPLLERKLLDPPFKPTVKHPLDTKYFDKVFTSEKPVLTPVDKTILESMDQTQFQGFSYTNPNATE</sequence>
<dbReference type="InterPro" id="IPR008271">
    <property type="entry name" value="Ser/Thr_kinase_AS"/>
</dbReference>
<evidence type="ECO:0000256" key="9">
    <source>
        <dbReference type="ARBA" id="ARBA00022771"/>
    </source>
</evidence>
<evidence type="ECO:0000256" key="2">
    <source>
        <dbReference type="ARBA" id="ARBA00012429"/>
    </source>
</evidence>
<dbReference type="EnsemblMetazoa" id="XM_024227560.1">
    <property type="protein sequence ID" value="XP_024083328.1"/>
    <property type="gene ID" value="LOC106671893"/>
</dbReference>
<keyword evidence="4" id="KW-0597">Phosphoprotein</keyword>
<dbReference type="Proteomes" id="UP000494040">
    <property type="component" value="Unassembled WGS sequence"/>
</dbReference>
<dbReference type="PROSITE" id="PS00108">
    <property type="entry name" value="PROTEIN_KINASE_ST"/>
    <property type="match status" value="1"/>
</dbReference>
<dbReference type="Pfam" id="PF00433">
    <property type="entry name" value="Pkinase_C"/>
    <property type="match status" value="1"/>
</dbReference>
<dbReference type="Pfam" id="PF00069">
    <property type="entry name" value="Pkinase"/>
    <property type="match status" value="1"/>
</dbReference>
<dbReference type="Gene3D" id="3.30.200.20">
    <property type="entry name" value="Phosphorylase Kinase, domain 1"/>
    <property type="match status" value="1"/>
</dbReference>
<keyword evidence="9" id="KW-0863">Zinc-finger</keyword>
<accession>A0A8I6SIX5</accession>
<keyword evidence="5" id="KW-0808">Transferase</keyword>
<dbReference type="OMA" id="RMSASCE"/>
<feature type="region of interest" description="Disordered" evidence="14">
    <location>
        <begin position="1156"/>
        <end position="1186"/>
    </location>
</feature>
<dbReference type="FunFam" id="3.30.200.20:FF:000020">
    <property type="entry name" value="Protein kinase C, alpha"/>
    <property type="match status" value="1"/>
</dbReference>
<keyword evidence="6" id="KW-0479">Metal-binding</keyword>
<evidence type="ECO:0000256" key="3">
    <source>
        <dbReference type="ARBA" id="ARBA00022527"/>
    </source>
</evidence>
<dbReference type="RefSeq" id="XP_024083328.1">
    <property type="nucleotide sequence ID" value="XM_024227560.1"/>
</dbReference>
<evidence type="ECO:0000256" key="6">
    <source>
        <dbReference type="ARBA" id="ARBA00022723"/>
    </source>
</evidence>
<dbReference type="InterPro" id="IPR017441">
    <property type="entry name" value="Protein_kinase_ATP_BS"/>
</dbReference>
<reference evidence="17" key="1">
    <citation type="submission" date="2022-01" db="UniProtKB">
        <authorList>
            <consortium name="EnsemblMetazoa"/>
        </authorList>
    </citation>
    <scope>IDENTIFICATION</scope>
</reference>
<feature type="compositionally biased region" description="Basic and acidic residues" evidence="14">
    <location>
        <begin position="453"/>
        <end position="466"/>
    </location>
</feature>
<evidence type="ECO:0000259" key="15">
    <source>
        <dbReference type="PROSITE" id="PS50011"/>
    </source>
</evidence>
<dbReference type="GO" id="GO:0005524">
    <property type="term" value="F:ATP binding"/>
    <property type="evidence" value="ECO:0007669"/>
    <property type="project" value="UniProtKB-UniRule"/>
</dbReference>
<feature type="compositionally biased region" description="Basic and acidic residues" evidence="14">
    <location>
        <begin position="101"/>
        <end position="112"/>
    </location>
</feature>
<proteinExistence type="inferred from homology"/>
<feature type="compositionally biased region" description="Basic and acidic residues" evidence="14">
    <location>
        <begin position="151"/>
        <end position="197"/>
    </location>
</feature>
<evidence type="ECO:0000256" key="14">
    <source>
        <dbReference type="SAM" id="MobiDB-lite"/>
    </source>
</evidence>
<dbReference type="InterPro" id="IPR000961">
    <property type="entry name" value="AGC-kinase_C"/>
</dbReference>
<feature type="compositionally biased region" description="Polar residues" evidence="14">
    <location>
        <begin position="1157"/>
        <end position="1166"/>
    </location>
</feature>
<feature type="domain" description="AGC-kinase C-terminal" evidence="16">
    <location>
        <begin position="1459"/>
        <end position="1527"/>
    </location>
</feature>
<keyword evidence="8 13" id="KW-0547">Nucleotide-binding</keyword>
<dbReference type="SMART" id="SM00220">
    <property type="entry name" value="S_TKc"/>
    <property type="match status" value="1"/>
</dbReference>
<dbReference type="PROSITE" id="PS50011">
    <property type="entry name" value="PROTEIN_KINASE_DOM"/>
    <property type="match status" value="1"/>
</dbReference>
<organism evidence="17 18">
    <name type="scientific">Cimex lectularius</name>
    <name type="common">Bed bug</name>
    <name type="synonym">Acanthia lectularia</name>
    <dbReference type="NCBI Taxonomy" id="79782"/>
    <lineage>
        <taxon>Eukaryota</taxon>
        <taxon>Metazoa</taxon>
        <taxon>Ecdysozoa</taxon>
        <taxon>Arthropoda</taxon>
        <taxon>Hexapoda</taxon>
        <taxon>Insecta</taxon>
        <taxon>Pterygota</taxon>
        <taxon>Neoptera</taxon>
        <taxon>Paraneoptera</taxon>
        <taxon>Hemiptera</taxon>
        <taxon>Heteroptera</taxon>
        <taxon>Panheteroptera</taxon>
        <taxon>Cimicomorpha</taxon>
        <taxon>Cimicidae</taxon>
        <taxon>Cimex</taxon>
    </lineage>
</organism>
<feature type="compositionally biased region" description="Basic and acidic residues" evidence="14">
    <location>
        <begin position="822"/>
        <end position="889"/>
    </location>
</feature>
<feature type="compositionally biased region" description="Basic and acidic residues" evidence="14">
    <location>
        <begin position="339"/>
        <end position="354"/>
    </location>
</feature>
<keyword evidence="3" id="KW-0723">Serine/threonine-protein kinase</keyword>
<dbReference type="GO" id="GO:0004697">
    <property type="term" value="F:diacylglycerol-dependent serine/threonine kinase activity"/>
    <property type="evidence" value="ECO:0007669"/>
    <property type="project" value="UniProtKB-EC"/>
</dbReference>
<feature type="compositionally biased region" description="Basic and acidic residues" evidence="14">
    <location>
        <begin position="739"/>
        <end position="766"/>
    </location>
</feature>
<dbReference type="FunFam" id="1.10.510.10:FF:000023">
    <property type="entry name" value="Protein kinase C"/>
    <property type="match status" value="1"/>
</dbReference>
<keyword evidence="12 13" id="KW-0067">ATP-binding</keyword>
<dbReference type="PANTHER" id="PTHR24351">
    <property type="entry name" value="RIBOSOMAL PROTEIN S6 KINASE"/>
    <property type="match status" value="1"/>
</dbReference>
<name>A0A8I6SIX5_CIMLE</name>
<evidence type="ECO:0000256" key="5">
    <source>
        <dbReference type="ARBA" id="ARBA00022679"/>
    </source>
</evidence>
<feature type="compositionally biased region" description="Basic and acidic residues" evidence="14">
    <location>
        <begin position="653"/>
        <end position="722"/>
    </location>
</feature>
<evidence type="ECO:0000259" key="16">
    <source>
        <dbReference type="PROSITE" id="PS51285"/>
    </source>
</evidence>
<evidence type="ECO:0000313" key="18">
    <source>
        <dbReference type="Proteomes" id="UP000494040"/>
    </source>
</evidence>
<dbReference type="InterPro" id="IPR000719">
    <property type="entry name" value="Prot_kinase_dom"/>
</dbReference>
<dbReference type="SUPFAM" id="SSF56112">
    <property type="entry name" value="Protein kinase-like (PK-like)"/>
    <property type="match status" value="1"/>
</dbReference>
<dbReference type="PROSITE" id="PS00107">
    <property type="entry name" value="PROTEIN_KINASE_ATP"/>
    <property type="match status" value="1"/>
</dbReference>
<dbReference type="GeneID" id="106671893"/>
<feature type="compositionally biased region" description="Basic and acidic residues" evidence="14">
    <location>
        <begin position="305"/>
        <end position="325"/>
    </location>
</feature>
<feature type="compositionally biased region" description="Low complexity" evidence="14">
    <location>
        <begin position="1167"/>
        <end position="1176"/>
    </location>
</feature>
<evidence type="ECO:0000256" key="10">
    <source>
        <dbReference type="ARBA" id="ARBA00022777"/>
    </source>
</evidence>
<keyword evidence="18" id="KW-1185">Reference proteome</keyword>
<dbReference type="PROSITE" id="PS51285">
    <property type="entry name" value="AGC_KINASE_CTER"/>
    <property type="match status" value="1"/>
</dbReference>
<protein>
    <recommendedName>
        <fullName evidence="2">protein kinase C</fullName>
        <ecNumber evidence="2">2.7.11.13</ecNumber>
    </recommendedName>
</protein>
<evidence type="ECO:0000256" key="8">
    <source>
        <dbReference type="ARBA" id="ARBA00022741"/>
    </source>
</evidence>
<feature type="region of interest" description="Disordered" evidence="14">
    <location>
        <begin position="101"/>
        <end position="930"/>
    </location>
</feature>
<dbReference type="InterPro" id="IPR017892">
    <property type="entry name" value="Pkinase_C"/>
</dbReference>
<dbReference type="SMART" id="SM00133">
    <property type="entry name" value="S_TK_X"/>
    <property type="match status" value="1"/>
</dbReference>
<keyword evidence="11" id="KW-0862">Zinc</keyword>
<comment type="similarity">
    <text evidence="1">Belongs to the protein kinase superfamily. AGC Ser/Thr protein kinase family. PKC subfamily.</text>
</comment>
<evidence type="ECO:0000313" key="17">
    <source>
        <dbReference type="EnsemblMetazoa" id="XP_024083328.1"/>
    </source>
</evidence>